<gene>
    <name evidence="6" type="primary">rsmG</name>
    <name evidence="7" type="ORF">FB473_003539</name>
</gene>
<dbReference type="Gene3D" id="3.40.50.150">
    <property type="entry name" value="Vaccinia Virus protein VP39"/>
    <property type="match status" value="1"/>
</dbReference>
<evidence type="ECO:0000256" key="2">
    <source>
        <dbReference type="ARBA" id="ARBA00022552"/>
    </source>
</evidence>
<dbReference type="RefSeq" id="WP_167172092.1">
    <property type="nucleotide sequence ID" value="NZ_BAAAOO010000006.1"/>
</dbReference>
<feature type="binding site" evidence="6">
    <location>
        <position position="73"/>
    </location>
    <ligand>
        <name>S-adenosyl-L-methionine</name>
        <dbReference type="ChEBI" id="CHEBI:59789"/>
    </ligand>
</feature>
<evidence type="ECO:0000256" key="4">
    <source>
        <dbReference type="ARBA" id="ARBA00022679"/>
    </source>
</evidence>
<comment type="similarity">
    <text evidence="6">Belongs to the methyltransferase superfamily. RNA methyltransferase RsmG family.</text>
</comment>
<dbReference type="CDD" id="cd02440">
    <property type="entry name" value="AdoMet_MTases"/>
    <property type="match status" value="1"/>
</dbReference>
<evidence type="ECO:0000256" key="6">
    <source>
        <dbReference type="HAMAP-Rule" id="MF_00074"/>
    </source>
</evidence>
<evidence type="ECO:0000313" key="7">
    <source>
        <dbReference type="EMBL" id="NIH58837.1"/>
    </source>
</evidence>
<feature type="binding site" evidence="6">
    <location>
        <position position="68"/>
    </location>
    <ligand>
        <name>S-adenosyl-L-methionine</name>
        <dbReference type="ChEBI" id="CHEBI:59789"/>
    </ligand>
</feature>
<dbReference type="InterPro" id="IPR029063">
    <property type="entry name" value="SAM-dependent_MTases_sf"/>
</dbReference>
<dbReference type="PANTHER" id="PTHR31760:SF0">
    <property type="entry name" value="S-ADENOSYL-L-METHIONINE-DEPENDENT METHYLTRANSFERASES SUPERFAMILY PROTEIN"/>
    <property type="match status" value="1"/>
</dbReference>
<dbReference type="NCBIfam" id="TIGR00138">
    <property type="entry name" value="rsmG_gidB"/>
    <property type="match status" value="1"/>
</dbReference>
<dbReference type="SUPFAM" id="SSF53335">
    <property type="entry name" value="S-adenosyl-L-methionine-dependent methyltransferases"/>
    <property type="match status" value="1"/>
</dbReference>
<feature type="binding site" evidence="6">
    <location>
        <position position="133"/>
    </location>
    <ligand>
        <name>S-adenosyl-L-methionine</name>
        <dbReference type="ChEBI" id="CHEBI:59789"/>
    </ligand>
</feature>
<dbReference type="Pfam" id="PF02527">
    <property type="entry name" value="GidB"/>
    <property type="match status" value="1"/>
</dbReference>
<dbReference type="PIRSF" id="PIRSF003078">
    <property type="entry name" value="GidB"/>
    <property type="match status" value="1"/>
</dbReference>
<reference evidence="7 8" key="1">
    <citation type="submission" date="2020-02" db="EMBL/GenBank/DDBJ databases">
        <title>Sequencing the genomes of 1000 actinobacteria strains.</title>
        <authorList>
            <person name="Klenk H.-P."/>
        </authorList>
    </citation>
    <scope>NUCLEOTIDE SEQUENCE [LARGE SCALE GENOMIC DNA]</scope>
    <source>
        <strain evidence="7 8">DSM 19609</strain>
    </source>
</reference>
<feature type="binding site" evidence="6">
    <location>
        <begin position="120"/>
        <end position="121"/>
    </location>
    <ligand>
        <name>S-adenosyl-L-methionine</name>
        <dbReference type="ChEBI" id="CHEBI:59789"/>
    </ligand>
</feature>
<name>A0ABX0SQ02_9ACTN</name>
<comment type="caution">
    <text evidence="6">Lacks conserved residue(s) required for the propagation of feature annotation.</text>
</comment>
<keyword evidence="4 6" id="KW-0808">Transferase</keyword>
<dbReference type="EMBL" id="JAAMOZ010000006">
    <property type="protein sequence ID" value="NIH58837.1"/>
    <property type="molecule type" value="Genomic_DNA"/>
</dbReference>
<comment type="function">
    <text evidence="6">Specifically methylates the N7 position of a guanine in 16S rRNA.</text>
</comment>
<dbReference type="GO" id="GO:0032259">
    <property type="term" value="P:methylation"/>
    <property type="evidence" value="ECO:0007669"/>
    <property type="project" value="UniProtKB-KW"/>
</dbReference>
<evidence type="ECO:0000256" key="5">
    <source>
        <dbReference type="ARBA" id="ARBA00022691"/>
    </source>
</evidence>
<dbReference type="EC" id="2.1.1.-" evidence="6"/>
<protein>
    <recommendedName>
        <fullName evidence="6">Ribosomal RNA small subunit methyltransferase G</fullName>
        <ecNumber evidence="6">2.1.1.-</ecNumber>
    </recommendedName>
    <alternativeName>
        <fullName evidence="6">16S rRNA 7-methylguanosine methyltransferase</fullName>
        <shortName evidence="6">16S rRNA m7G methyltransferase</shortName>
    </alternativeName>
</protein>
<comment type="caution">
    <text evidence="7">The sequence shown here is derived from an EMBL/GenBank/DDBJ whole genome shotgun (WGS) entry which is preliminary data.</text>
</comment>
<evidence type="ECO:0000313" key="8">
    <source>
        <dbReference type="Proteomes" id="UP000749311"/>
    </source>
</evidence>
<evidence type="ECO:0000256" key="3">
    <source>
        <dbReference type="ARBA" id="ARBA00022603"/>
    </source>
</evidence>
<dbReference type="GO" id="GO:0008168">
    <property type="term" value="F:methyltransferase activity"/>
    <property type="evidence" value="ECO:0007669"/>
    <property type="project" value="UniProtKB-KW"/>
</dbReference>
<organism evidence="7 8">
    <name type="scientific">Brooklawnia cerclae</name>
    <dbReference type="NCBI Taxonomy" id="349934"/>
    <lineage>
        <taxon>Bacteria</taxon>
        <taxon>Bacillati</taxon>
        <taxon>Actinomycetota</taxon>
        <taxon>Actinomycetes</taxon>
        <taxon>Propionibacteriales</taxon>
        <taxon>Propionibacteriaceae</taxon>
        <taxon>Brooklawnia</taxon>
    </lineage>
</organism>
<sequence length="203" mass="21509">MKAPAVGAEVFGTSVDVVSRYVAILGTRGIECGLLGPREGERLWERHVLNSAVLATMVPQGVSVVDVGSGAGLPGIPLAILRPDLRIVLLEPLLRRYTFLVDVVGELGLADRVSVVRGRAEDLDDRFDVVVARAVAPLDRLVGWTKDLFGPDGCLLALKGGSAHDEVEQARPKLKKLGLVAEVHEASAAPGLEPTTVVRVSRG</sequence>
<proteinExistence type="inferred from homology"/>
<keyword evidence="8" id="KW-1185">Reference proteome</keyword>
<keyword evidence="2 6" id="KW-0698">rRNA processing</keyword>
<dbReference type="InterPro" id="IPR003682">
    <property type="entry name" value="rRNA_ssu_MeTfrase_G"/>
</dbReference>
<dbReference type="PANTHER" id="PTHR31760">
    <property type="entry name" value="S-ADENOSYL-L-METHIONINE-DEPENDENT METHYLTRANSFERASES SUPERFAMILY PROTEIN"/>
    <property type="match status" value="1"/>
</dbReference>
<evidence type="ECO:0000256" key="1">
    <source>
        <dbReference type="ARBA" id="ARBA00022490"/>
    </source>
</evidence>
<dbReference type="Proteomes" id="UP000749311">
    <property type="component" value="Unassembled WGS sequence"/>
</dbReference>
<keyword evidence="1 6" id="KW-0963">Cytoplasm</keyword>
<keyword evidence="5 6" id="KW-0949">S-adenosyl-L-methionine</keyword>
<keyword evidence="3 6" id="KW-0489">Methyltransferase</keyword>
<comment type="subcellular location">
    <subcellularLocation>
        <location evidence="6">Cytoplasm</location>
    </subcellularLocation>
</comment>
<dbReference type="HAMAP" id="MF_00074">
    <property type="entry name" value="16SrRNA_methyltr_G"/>
    <property type="match status" value="1"/>
</dbReference>
<accession>A0ABX0SQ02</accession>